<accession>A0A1W2WBA9</accession>
<reference evidence="2" key="1">
    <citation type="journal article" date="2002" name="Science">
        <title>The draft genome of Ciona intestinalis: insights into chordate and vertebrate origins.</title>
        <authorList>
            <person name="Dehal P."/>
            <person name="Satou Y."/>
            <person name="Campbell R.K."/>
            <person name="Chapman J."/>
            <person name="Degnan B."/>
            <person name="De Tomaso A."/>
            <person name="Davidson B."/>
            <person name="Di Gregorio A."/>
            <person name="Gelpke M."/>
            <person name="Goodstein D.M."/>
            <person name="Harafuji N."/>
            <person name="Hastings K.E."/>
            <person name="Ho I."/>
            <person name="Hotta K."/>
            <person name="Huang W."/>
            <person name="Kawashima T."/>
            <person name="Lemaire P."/>
            <person name="Martinez D."/>
            <person name="Meinertzhagen I.A."/>
            <person name="Necula S."/>
            <person name="Nonaka M."/>
            <person name="Putnam N."/>
            <person name="Rash S."/>
            <person name="Saiga H."/>
            <person name="Satake M."/>
            <person name="Terry A."/>
            <person name="Yamada L."/>
            <person name="Wang H.G."/>
            <person name="Awazu S."/>
            <person name="Azumi K."/>
            <person name="Boore J."/>
            <person name="Branno M."/>
            <person name="Chin-Bow S."/>
            <person name="DeSantis R."/>
            <person name="Doyle S."/>
            <person name="Francino P."/>
            <person name="Keys D.N."/>
            <person name="Haga S."/>
            <person name="Hayashi H."/>
            <person name="Hino K."/>
            <person name="Imai K.S."/>
            <person name="Inaba K."/>
            <person name="Kano S."/>
            <person name="Kobayashi K."/>
            <person name="Kobayashi M."/>
            <person name="Lee B.I."/>
            <person name="Makabe K.W."/>
            <person name="Manohar C."/>
            <person name="Matassi G."/>
            <person name="Medina M."/>
            <person name="Mochizuki Y."/>
            <person name="Mount S."/>
            <person name="Morishita T."/>
            <person name="Miura S."/>
            <person name="Nakayama A."/>
            <person name="Nishizaka S."/>
            <person name="Nomoto H."/>
            <person name="Ohta F."/>
            <person name="Oishi K."/>
            <person name="Rigoutsos I."/>
            <person name="Sano M."/>
            <person name="Sasaki A."/>
            <person name="Sasakura Y."/>
            <person name="Shoguchi E."/>
            <person name="Shin-i T."/>
            <person name="Spagnuolo A."/>
            <person name="Stainier D."/>
            <person name="Suzuki M.M."/>
            <person name="Tassy O."/>
            <person name="Takatori N."/>
            <person name="Tokuoka M."/>
            <person name="Yagi K."/>
            <person name="Yoshizaki F."/>
            <person name="Wada S."/>
            <person name="Zhang C."/>
            <person name="Hyatt P.D."/>
            <person name="Larimer F."/>
            <person name="Detter C."/>
            <person name="Doggett N."/>
            <person name="Glavina T."/>
            <person name="Hawkins T."/>
            <person name="Richardson P."/>
            <person name="Lucas S."/>
            <person name="Kohara Y."/>
            <person name="Levine M."/>
            <person name="Satoh N."/>
            <person name="Rokhsar D.S."/>
        </authorList>
    </citation>
    <scope>NUCLEOTIDE SEQUENCE [LARGE SCALE GENOMIC DNA]</scope>
</reference>
<organism evidence="1 2">
    <name type="scientific">Ciona intestinalis</name>
    <name type="common">Transparent sea squirt</name>
    <name type="synonym">Ascidia intestinalis</name>
    <dbReference type="NCBI Taxonomy" id="7719"/>
    <lineage>
        <taxon>Eukaryota</taxon>
        <taxon>Metazoa</taxon>
        <taxon>Chordata</taxon>
        <taxon>Tunicata</taxon>
        <taxon>Ascidiacea</taxon>
        <taxon>Phlebobranchia</taxon>
        <taxon>Cionidae</taxon>
        <taxon>Ciona</taxon>
    </lineage>
</organism>
<dbReference type="CDD" id="cd02440">
    <property type="entry name" value="AdoMet_MTases"/>
    <property type="match status" value="1"/>
</dbReference>
<dbReference type="RefSeq" id="XP_002125257.1">
    <property type="nucleotide sequence ID" value="XM_002125221.5"/>
</dbReference>
<dbReference type="EMBL" id="EAAA01001665">
    <property type="status" value="NOT_ANNOTATED_CDS"/>
    <property type="molecule type" value="Genomic_DNA"/>
</dbReference>
<dbReference type="HOGENOM" id="CLU_074702_1_1_1"/>
<dbReference type="OrthoDB" id="419617at2759"/>
<dbReference type="Proteomes" id="UP000008144">
    <property type="component" value="Chromosome 3"/>
</dbReference>
<dbReference type="Pfam" id="PF06325">
    <property type="entry name" value="PrmA"/>
    <property type="match status" value="1"/>
</dbReference>
<reference evidence="1" key="4">
    <citation type="submission" date="2025-09" db="UniProtKB">
        <authorList>
            <consortium name="Ensembl"/>
        </authorList>
    </citation>
    <scope>IDENTIFICATION</scope>
</reference>
<dbReference type="SUPFAM" id="SSF53335">
    <property type="entry name" value="S-adenosyl-L-methionine-dependent methyltransferases"/>
    <property type="match status" value="1"/>
</dbReference>
<dbReference type="FunCoup" id="F6WB92">
    <property type="interactions" value="40"/>
</dbReference>
<dbReference type="InterPro" id="IPR051720">
    <property type="entry name" value="rRNA_MeTrfase/Polyamine_Synth"/>
</dbReference>
<proteinExistence type="predicted"/>
<dbReference type="GO" id="GO:0031167">
    <property type="term" value="P:rRNA methylation"/>
    <property type="evidence" value="ECO:0000318"/>
    <property type="project" value="GO_Central"/>
</dbReference>
<dbReference type="SMR" id="F6WB92"/>
<dbReference type="PROSITE" id="PS00092">
    <property type="entry name" value="N6_MTASE"/>
    <property type="match status" value="1"/>
</dbReference>
<name>F6WB92_CIOIN</name>
<dbReference type="GO" id="GO:0008988">
    <property type="term" value="F:rRNA (adenine-N6-)-methyltransferase activity"/>
    <property type="evidence" value="ECO:0000318"/>
    <property type="project" value="GO_Central"/>
</dbReference>
<dbReference type="Gene3D" id="3.40.50.150">
    <property type="entry name" value="Vaccinia Virus protein VP39"/>
    <property type="match status" value="1"/>
</dbReference>
<dbReference type="GeneID" id="100184601"/>
<gene>
    <name evidence="1" type="primary">LOC100184601</name>
</gene>
<dbReference type="KEGG" id="cin:100184601"/>
<dbReference type="STRING" id="7719.ENSCINP00000002208"/>
<dbReference type="InParanoid" id="F6WB92"/>
<reference evidence="1" key="3">
    <citation type="submission" date="2025-08" db="UniProtKB">
        <authorList>
            <consortium name="Ensembl"/>
        </authorList>
    </citation>
    <scope>IDENTIFICATION</scope>
</reference>
<sequence>MKLRQLEIALEDAKPFQEPKIQLEQYVTTPHLAACLLHTAETQFGDICGKNVCDLGCGCGILSIGSSLLGANHCLGIDIDEDALEIFQSNCEAYELNNVVECIQADIARFSPSRNMILAKRFDTVLMNPPFGTKSNKGIDMEFLHAASILASHAVYSLHKSSTRAHIVKKANDFGMQAQVVAEMRYNLESSYKFHKKKSKDIEVDFIRFTITTG</sequence>
<dbReference type="PANTHER" id="PTHR23290:SF0">
    <property type="entry name" value="RRNA N6-ADENOSINE-METHYLTRANSFERASE METTL5"/>
    <property type="match status" value="1"/>
</dbReference>
<dbReference type="PANTHER" id="PTHR23290">
    <property type="entry name" value="RRNA N6-ADENOSINE-METHYLTRANSFERASE METTL5"/>
    <property type="match status" value="1"/>
</dbReference>
<dbReference type="GeneTree" id="ENSGT00390000000227"/>
<accession>F6WB92</accession>
<dbReference type="Ensembl" id="ENSCINT00000002208.3">
    <property type="protein sequence ID" value="ENSCINP00000002208.3"/>
    <property type="gene ID" value="ENSCING00000001170.3"/>
</dbReference>
<dbReference type="OMA" id="DVVYSIH"/>
<keyword evidence="2" id="KW-1185">Reference proteome</keyword>
<dbReference type="InterPro" id="IPR029063">
    <property type="entry name" value="SAM-dependent_MTases_sf"/>
</dbReference>
<reference evidence="1" key="2">
    <citation type="journal article" date="2008" name="Genome Biol.">
        <title>Improved genome assembly and evidence-based global gene model set for the chordate Ciona intestinalis: new insight into intron and operon populations.</title>
        <authorList>
            <person name="Satou Y."/>
            <person name="Mineta K."/>
            <person name="Ogasawara M."/>
            <person name="Sasakura Y."/>
            <person name="Shoguchi E."/>
            <person name="Ueno K."/>
            <person name="Yamada L."/>
            <person name="Matsumoto J."/>
            <person name="Wasserscheid J."/>
            <person name="Dewar K."/>
            <person name="Wiley G.B."/>
            <person name="Macmil S.L."/>
            <person name="Roe B.A."/>
            <person name="Zeller R.W."/>
            <person name="Hastings K.E."/>
            <person name="Lemaire P."/>
            <person name="Lindquist E."/>
            <person name="Endo T."/>
            <person name="Hotta K."/>
            <person name="Inaba K."/>
        </authorList>
    </citation>
    <scope>NUCLEOTIDE SEQUENCE [LARGE SCALE GENOMIC DNA]</scope>
    <source>
        <strain evidence="1">wild type</strain>
    </source>
</reference>
<evidence type="ECO:0000313" key="1">
    <source>
        <dbReference type="Ensembl" id="ENSCINP00000002208.3"/>
    </source>
</evidence>
<protein>
    <submittedName>
        <fullName evidence="1">Methyltransferase-like protein 5</fullName>
    </submittedName>
</protein>
<dbReference type="InterPro" id="IPR002052">
    <property type="entry name" value="DNA_methylase_N6_adenine_CS"/>
</dbReference>
<dbReference type="AlphaFoldDB" id="F6WB92"/>
<evidence type="ECO:0000313" key="2">
    <source>
        <dbReference type="Proteomes" id="UP000008144"/>
    </source>
</evidence>
<dbReference type="GO" id="GO:0003676">
    <property type="term" value="F:nucleic acid binding"/>
    <property type="evidence" value="ECO:0007669"/>
    <property type="project" value="InterPro"/>
</dbReference>